<dbReference type="NCBIfam" id="TIGR00109">
    <property type="entry name" value="hemH"/>
    <property type="match status" value="1"/>
</dbReference>
<comment type="pathway">
    <text evidence="7">Porphyrin-containing compound metabolism; protoheme biosynthesis; protoheme from protoporphyrin-IX: step 1/1.</text>
</comment>
<feature type="compositionally biased region" description="Basic and acidic residues" evidence="9">
    <location>
        <begin position="339"/>
        <end position="350"/>
    </location>
</feature>
<evidence type="ECO:0000256" key="1">
    <source>
        <dbReference type="ARBA" id="ARBA00007718"/>
    </source>
</evidence>
<feature type="binding site" evidence="7">
    <location>
        <position position="181"/>
    </location>
    <ligand>
        <name>Fe(2+)</name>
        <dbReference type="ChEBI" id="CHEBI:29033"/>
    </ligand>
</feature>
<accession>A0A2U3L5T8</accession>
<dbReference type="Gene3D" id="3.40.50.1400">
    <property type="match status" value="2"/>
</dbReference>
<evidence type="ECO:0000313" key="10">
    <source>
        <dbReference type="EMBL" id="SPF47109.1"/>
    </source>
</evidence>
<dbReference type="PANTHER" id="PTHR11108">
    <property type="entry name" value="FERROCHELATASE"/>
    <property type="match status" value="1"/>
</dbReference>
<dbReference type="CDD" id="cd00419">
    <property type="entry name" value="Ferrochelatase_C"/>
    <property type="match status" value="1"/>
</dbReference>
<evidence type="ECO:0000256" key="9">
    <source>
        <dbReference type="SAM" id="MobiDB-lite"/>
    </source>
</evidence>
<comment type="catalytic activity">
    <reaction evidence="6">
        <text>Fe-coproporphyrin III + 2 H(+) = coproporphyrin III + Fe(2+)</text>
        <dbReference type="Rhea" id="RHEA:49572"/>
        <dbReference type="ChEBI" id="CHEBI:15378"/>
        <dbReference type="ChEBI" id="CHEBI:29033"/>
        <dbReference type="ChEBI" id="CHEBI:68438"/>
        <dbReference type="ChEBI" id="CHEBI:131725"/>
        <dbReference type="EC" id="4.99.1.9"/>
    </reaction>
    <physiologicalReaction direction="right-to-left" evidence="6">
        <dbReference type="Rhea" id="RHEA:49574"/>
    </physiologicalReaction>
</comment>
<protein>
    <recommendedName>
        <fullName evidence="7">Ferrochelatase</fullName>
        <ecNumber evidence="7">4.98.1.1</ecNumber>
    </recommendedName>
    <alternativeName>
        <fullName evidence="7">Heme synthase</fullName>
    </alternativeName>
    <alternativeName>
        <fullName evidence="7">Protoheme ferro-lyase</fullName>
    </alternativeName>
</protein>
<keyword evidence="7" id="KW-0963">Cytoplasm</keyword>
<comment type="function">
    <text evidence="7">Catalyzes the ferrous insertion into protoporphyrin IX.</text>
</comment>
<comment type="subcellular location">
    <subcellularLocation>
        <location evidence="7">Cytoplasm</location>
    </subcellularLocation>
</comment>
<dbReference type="InterPro" id="IPR033644">
    <property type="entry name" value="Ferrochelatase_C"/>
</dbReference>
<evidence type="ECO:0000256" key="8">
    <source>
        <dbReference type="RuleBase" id="RU004185"/>
    </source>
</evidence>
<dbReference type="InterPro" id="IPR033659">
    <property type="entry name" value="Ferrochelatase_N"/>
</dbReference>
<sequence length="350" mass="39243">MNYDAILIVSFGGPESRQDVLPFLENVLRGRNVPRERMLAVAEHYYHFEGKSPINQQTRELIAALEAELAERGPKLPIYWGNRNWHPMLANTVRRMKQDGIQRALAFVTSAYSSYSGCRQYREDIARAQNEVGPGAPQIDKLRPFFNHPGFIEATAERLQDALVEIPANARPDVQIVYTAHSIPLSMANGCDYVRQLEEVRKLVSQRLGATNDALVYQSRSGPPGQPWLEPDILDYLRDVKARHLASAVVLAPISFISDHMEVLYDLDIEARQLSDSLDLPMARAKTVGVHPKFIAMIRELILEQTTRAERRALGTLGPRPDVCPEDCCPAPQRPGGAEPREKTASKSLD</sequence>
<dbReference type="PANTHER" id="PTHR11108:SF1">
    <property type="entry name" value="FERROCHELATASE, MITOCHONDRIAL"/>
    <property type="match status" value="1"/>
</dbReference>
<evidence type="ECO:0000313" key="11">
    <source>
        <dbReference type="Proteomes" id="UP000238701"/>
    </source>
</evidence>
<organism evidence="10 11">
    <name type="scientific">Candidatus Sulfotelmatobacter kueseliae</name>
    <dbReference type="NCBI Taxonomy" id="2042962"/>
    <lineage>
        <taxon>Bacteria</taxon>
        <taxon>Pseudomonadati</taxon>
        <taxon>Acidobacteriota</taxon>
        <taxon>Terriglobia</taxon>
        <taxon>Terriglobales</taxon>
        <taxon>Candidatus Korobacteraceae</taxon>
        <taxon>Candidatus Sulfotelmatobacter</taxon>
    </lineage>
</organism>
<reference evidence="11" key="1">
    <citation type="submission" date="2018-02" db="EMBL/GenBank/DDBJ databases">
        <authorList>
            <person name="Hausmann B."/>
        </authorList>
    </citation>
    <scope>NUCLEOTIDE SEQUENCE [LARGE SCALE GENOMIC DNA]</scope>
    <source>
        <strain evidence="11">Peat soil MAG SbA1</strain>
    </source>
</reference>
<dbReference type="AlphaFoldDB" id="A0A2U3L5T8"/>
<dbReference type="Proteomes" id="UP000238701">
    <property type="component" value="Unassembled WGS sequence"/>
</dbReference>
<dbReference type="InterPro" id="IPR001015">
    <property type="entry name" value="Ferrochelatase"/>
</dbReference>
<feature type="binding site" evidence="7">
    <location>
        <position position="262"/>
    </location>
    <ligand>
        <name>Fe(2+)</name>
        <dbReference type="ChEBI" id="CHEBI:29033"/>
    </ligand>
</feature>
<evidence type="ECO:0000256" key="6">
    <source>
        <dbReference type="ARBA" id="ARBA00024536"/>
    </source>
</evidence>
<dbReference type="EMBL" id="OMOD01000168">
    <property type="protein sequence ID" value="SPF47109.1"/>
    <property type="molecule type" value="Genomic_DNA"/>
</dbReference>
<evidence type="ECO:0000256" key="3">
    <source>
        <dbReference type="ARBA" id="ARBA00023133"/>
    </source>
</evidence>
<keyword evidence="5 7" id="KW-0627">Porphyrin biosynthesis</keyword>
<evidence type="ECO:0000256" key="5">
    <source>
        <dbReference type="ARBA" id="ARBA00023244"/>
    </source>
</evidence>
<keyword evidence="4 7" id="KW-0456">Lyase</keyword>
<dbReference type="GO" id="GO:0046872">
    <property type="term" value="F:metal ion binding"/>
    <property type="evidence" value="ECO:0007669"/>
    <property type="project" value="UniProtKB-KW"/>
</dbReference>
<comment type="catalytic activity">
    <reaction evidence="7">
        <text>heme b + 2 H(+) = protoporphyrin IX + Fe(2+)</text>
        <dbReference type="Rhea" id="RHEA:22584"/>
        <dbReference type="ChEBI" id="CHEBI:15378"/>
        <dbReference type="ChEBI" id="CHEBI:29033"/>
        <dbReference type="ChEBI" id="CHEBI:57306"/>
        <dbReference type="ChEBI" id="CHEBI:60344"/>
        <dbReference type="EC" id="4.98.1.1"/>
    </reaction>
</comment>
<dbReference type="OrthoDB" id="9776380at2"/>
<feature type="region of interest" description="Disordered" evidence="9">
    <location>
        <begin position="323"/>
        <end position="350"/>
    </location>
</feature>
<dbReference type="HAMAP" id="MF_00323">
    <property type="entry name" value="Ferrochelatase"/>
    <property type="match status" value="1"/>
</dbReference>
<keyword evidence="2 7" id="KW-0408">Iron</keyword>
<evidence type="ECO:0000256" key="4">
    <source>
        <dbReference type="ARBA" id="ARBA00023239"/>
    </source>
</evidence>
<evidence type="ECO:0000256" key="7">
    <source>
        <dbReference type="HAMAP-Rule" id="MF_00323"/>
    </source>
</evidence>
<dbReference type="GO" id="GO:0005737">
    <property type="term" value="C:cytoplasm"/>
    <property type="evidence" value="ECO:0007669"/>
    <property type="project" value="UniProtKB-SubCell"/>
</dbReference>
<dbReference type="CDD" id="cd03411">
    <property type="entry name" value="Ferrochelatase_N"/>
    <property type="match status" value="1"/>
</dbReference>
<name>A0A2U3L5T8_9BACT</name>
<evidence type="ECO:0000256" key="2">
    <source>
        <dbReference type="ARBA" id="ARBA00023004"/>
    </source>
</evidence>
<dbReference type="UniPathway" id="UPA00252">
    <property type="reaction ID" value="UER00325"/>
</dbReference>
<proteinExistence type="inferred from homology"/>
<dbReference type="Pfam" id="PF00762">
    <property type="entry name" value="Ferrochelatase"/>
    <property type="match status" value="1"/>
</dbReference>
<keyword evidence="3 7" id="KW-0350">Heme biosynthesis</keyword>
<keyword evidence="7" id="KW-0479">Metal-binding</keyword>
<dbReference type="GO" id="GO:0004325">
    <property type="term" value="F:ferrochelatase activity"/>
    <property type="evidence" value="ECO:0007669"/>
    <property type="project" value="UniProtKB-UniRule"/>
</dbReference>
<comment type="similarity">
    <text evidence="1 7 8">Belongs to the ferrochelatase family.</text>
</comment>
<gene>
    <name evidence="7 10" type="primary">hemH</name>
    <name evidence="10" type="ORF">SBA1_710022</name>
</gene>
<dbReference type="SUPFAM" id="SSF53800">
    <property type="entry name" value="Chelatase"/>
    <property type="match status" value="1"/>
</dbReference>
<dbReference type="EC" id="4.98.1.1" evidence="7"/>
<dbReference type="GO" id="GO:0006783">
    <property type="term" value="P:heme biosynthetic process"/>
    <property type="evidence" value="ECO:0007669"/>
    <property type="project" value="UniProtKB-UniRule"/>
</dbReference>
<dbReference type="NCBIfam" id="NF000689">
    <property type="entry name" value="PRK00035.2-1"/>
    <property type="match status" value="1"/>
</dbReference>